<proteinExistence type="predicted"/>
<name>A0A927IHR7_9BACT</name>
<keyword evidence="1" id="KW-0732">Signal</keyword>
<reference evidence="2" key="1">
    <citation type="submission" date="2020-09" db="EMBL/GenBank/DDBJ databases">
        <title>Pelagicoccus enzymogenes sp. nov. with an EPS production, isolated from marine sediment.</title>
        <authorList>
            <person name="Feng X."/>
        </authorList>
    </citation>
    <scope>NUCLEOTIDE SEQUENCE</scope>
    <source>
        <strain evidence="2">NFK12</strain>
    </source>
</reference>
<gene>
    <name evidence="2" type="ORF">IEN85_09600</name>
</gene>
<evidence type="ECO:0000256" key="1">
    <source>
        <dbReference type="SAM" id="SignalP"/>
    </source>
</evidence>
<sequence length="426" mass="48579">MYRTIHLLCSFSTALALAFSSVLSAKPKNSDLVFEDFYELEPFQVVGDEIPITVFARSGGDRRYATQFAHKVVEVAYDTLEKSPGPGLVIIGKSGEPHPITLLESFMAKAKRDGAPVELRQIANELEESVSKWREKIDFDMGDDEGEEEMPIDINKLIDAFPIPLPHMAAQLYLLAWELDFDPERFDLRLSELTADELKQQNFHEFRWIFYLPPKNTLNKVLKEVLPLAFDAGDLGPVKRALARAAIATFKPLIKDAVEGLRKGVLYWSVLSANEASFNEGDIELLASKYIESQMPRGKILGSDKTERGIEWTRDQKAKNREYAKDPFVVLEPATSFDPEKFAPFFGRYGDEGHRNKRFFEKDGSYFWQEGDDDPIEYLPAGGLFFVSSQRDITLQFIPGETSSYSKVELRKGRFRHTFNRLFETE</sequence>
<feature type="chain" id="PRO_5037227852" evidence="1">
    <location>
        <begin position="26"/>
        <end position="426"/>
    </location>
</feature>
<accession>A0A927IHR7</accession>
<evidence type="ECO:0000313" key="2">
    <source>
        <dbReference type="EMBL" id="MBD5779745.1"/>
    </source>
</evidence>
<protein>
    <submittedName>
        <fullName evidence="2">Uncharacterized protein</fullName>
    </submittedName>
</protein>
<evidence type="ECO:0000313" key="3">
    <source>
        <dbReference type="Proteomes" id="UP000622317"/>
    </source>
</evidence>
<dbReference type="Proteomes" id="UP000622317">
    <property type="component" value="Unassembled WGS sequence"/>
</dbReference>
<comment type="caution">
    <text evidence="2">The sequence shown here is derived from an EMBL/GenBank/DDBJ whole genome shotgun (WGS) entry which is preliminary data.</text>
</comment>
<organism evidence="2 3">
    <name type="scientific">Pelagicoccus enzymogenes</name>
    <dbReference type="NCBI Taxonomy" id="2773457"/>
    <lineage>
        <taxon>Bacteria</taxon>
        <taxon>Pseudomonadati</taxon>
        <taxon>Verrucomicrobiota</taxon>
        <taxon>Opitutia</taxon>
        <taxon>Puniceicoccales</taxon>
        <taxon>Pelagicoccaceae</taxon>
        <taxon>Pelagicoccus</taxon>
    </lineage>
</organism>
<feature type="signal peptide" evidence="1">
    <location>
        <begin position="1"/>
        <end position="25"/>
    </location>
</feature>
<dbReference type="EMBL" id="JACYFG010000013">
    <property type="protein sequence ID" value="MBD5779745.1"/>
    <property type="molecule type" value="Genomic_DNA"/>
</dbReference>
<keyword evidence="3" id="KW-1185">Reference proteome</keyword>
<dbReference type="RefSeq" id="WP_191616874.1">
    <property type="nucleotide sequence ID" value="NZ_JACYFG010000013.1"/>
</dbReference>
<dbReference type="AlphaFoldDB" id="A0A927IHR7"/>